<protein>
    <submittedName>
        <fullName evidence="1">Uncharacterized protein</fullName>
    </submittedName>
</protein>
<dbReference type="RefSeq" id="WP_149544462.1">
    <property type="nucleotide sequence ID" value="NZ_VTPS01000003.1"/>
</dbReference>
<keyword evidence="2" id="KW-1185">Reference proteome</keyword>
<evidence type="ECO:0000313" key="1">
    <source>
        <dbReference type="EMBL" id="TZE82903.1"/>
    </source>
</evidence>
<dbReference type="Proteomes" id="UP000322976">
    <property type="component" value="Unassembled WGS sequence"/>
</dbReference>
<accession>A0A5D8QH67</accession>
<name>A0A5D8QH67_9THEO</name>
<evidence type="ECO:0000313" key="2">
    <source>
        <dbReference type="Proteomes" id="UP000322976"/>
    </source>
</evidence>
<gene>
    <name evidence="1" type="ORF">FWJ32_02815</name>
</gene>
<dbReference type="AlphaFoldDB" id="A0A5D8QH67"/>
<comment type="caution">
    <text evidence="1">The sequence shown here is derived from an EMBL/GenBank/DDBJ whole genome shotgun (WGS) entry which is preliminary data.</text>
</comment>
<dbReference type="EMBL" id="VTPS01000003">
    <property type="protein sequence ID" value="TZE82903.1"/>
    <property type="molecule type" value="Genomic_DNA"/>
</dbReference>
<organism evidence="1 2">
    <name type="scientific">Calorimonas adulescens</name>
    <dbReference type="NCBI Taxonomy" id="2606906"/>
    <lineage>
        <taxon>Bacteria</taxon>
        <taxon>Bacillati</taxon>
        <taxon>Bacillota</taxon>
        <taxon>Clostridia</taxon>
        <taxon>Thermoanaerobacterales</taxon>
        <taxon>Thermoanaerobacteraceae</taxon>
        <taxon>Calorimonas</taxon>
    </lineage>
</organism>
<sequence>MPKEEHEIVRNDLIELMASFDELLNSMAKIEQDMEQKCLKHLVEKKYLEQAVNVIKKIQYIDEKQKELQRLRAEVDKTLQMDIHCDGCMQLNTDKNVKTTFWDFDGHNLKIETSRVNGRSYGSIVPYEIVMELCKAISSLDSEKQKCFAAKDLLDKTEEIIKARSGYKKSPSHLVRCVLHVMMDEGLIGISEQSPRKYAVLVKNEDIMSWAENLANRLHDDETSDSRLMPSFIETT</sequence>
<reference evidence="1 2" key="1">
    <citation type="submission" date="2019-08" db="EMBL/GenBank/DDBJ databases">
        <title>Calorimonas adulescens gen. nov., sp. nov., an anaerobic thermophilic bacterium from Sakhalin hot spring.</title>
        <authorList>
            <person name="Khomyakova M.A."/>
            <person name="Merkel A.Y."/>
            <person name="Novikov A."/>
            <person name="Bonch-Osmolovskaya E.A."/>
            <person name="Slobodkin A.I."/>
        </authorList>
    </citation>
    <scope>NUCLEOTIDE SEQUENCE [LARGE SCALE GENOMIC DNA]</scope>
    <source>
        <strain evidence="1 2">A05MB</strain>
    </source>
</reference>
<proteinExistence type="predicted"/>